<dbReference type="GO" id="GO:0019901">
    <property type="term" value="F:protein kinase binding"/>
    <property type="evidence" value="ECO:0007669"/>
    <property type="project" value="InterPro"/>
</dbReference>
<dbReference type="Proteomes" id="UP001177744">
    <property type="component" value="Unassembled WGS sequence"/>
</dbReference>
<keyword evidence="4" id="KW-1185">Reference proteome</keyword>
<reference evidence="3" key="1">
    <citation type="submission" date="2023-06" db="EMBL/GenBank/DDBJ databases">
        <title>Reference genome for the Northern bat (Eptesicus nilssonii), a most northern bat species.</title>
        <authorList>
            <person name="Laine V.N."/>
            <person name="Pulliainen A.T."/>
            <person name="Lilley T.M."/>
        </authorList>
    </citation>
    <scope>NUCLEOTIDE SEQUENCE</scope>
    <source>
        <strain evidence="3">BLF_Eptnil</strain>
        <tissue evidence="3">Kidney</tissue>
    </source>
</reference>
<evidence type="ECO:0000259" key="2">
    <source>
        <dbReference type="Pfam" id="PF15898"/>
    </source>
</evidence>
<name>A0AA40I3P2_CNENI</name>
<comment type="caution">
    <text evidence="3">The sequence shown here is derived from an EMBL/GenBank/DDBJ whole genome shotgun (WGS) entry which is preliminary data.</text>
</comment>
<sequence length="155" mass="17704">MPTMFRALLPAAYACHDPLVEVEAPDGQGTTGSREHHRVGKERRGPAKGEEAKPADISPESSPSPQRQQDLNPEPQPKLEESEGGFRKLYTELCIENERLREAQTLTTFWLAQLTVELERTTQRQERFAERPALLELERFARRALEPKALSWKRS</sequence>
<evidence type="ECO:0000256" key="1">
    <source>
        <dbReference type="SAM" id="MobiDB-lite"/>
    </source>
</evidence>
<proteinExistence type="predicted"/>
<dbReference type="AlphaFoldDB" id="A0AA40I3P2"/>
<dbReference type="EMBL" id="JAULJE010000006">
    <property type="protein sequence ID" value="KAK1342081.1"/>
    <property type="molecule type" value="Genomic_DNA"/>
</dbReference>
<feature type="domain" description="cGMP-dependent protein kinase interacting" evidence="2">
    <location>
        <begin position="86"/>
        <end position="149"/>
    </location>
</feature>
<feature type="compositionally biased region" description="Low complexity" evidence="1">
    <location>
        <begin position="58"/>
        <end position="69"/>
    </location>
</feature>
<evidence type="ECO:0000313" key="3">
    <source>
        <dbReference type="EMBL" id="KAK1342081.1"/>
    </source>
</evidence>
<dbReference type="Gene3D" id="6.10.250.1820">
    <property type="match status" value="1"/>
</dbReference>
<dbReference type="Pfam" id="PF15898">
    <property type="entry name" value="PRKG1_interact"/>
    <property type="match status" value="1"/>
</dbReference>
<protein>
    <recommendedName>
        <fullName evidence="2">cGMP-dependent protein kinase interacting domain-containing protein</fullName>
    </recommendedName>
</protein>
<evidence type="ECO:0000313" key="4">
    <source>
        <dbReference type="Proteomes" id="UP001177744"/>
    </source>
</evidence>
<feature type="compositionally biased region" description="Basic and acidic residues" evidence="1">
    <location>
        <begin position="42"/>
        <end position="54"/>
    </location>
</feature>
<accession>A0AA40I3P2</accession>
<feature type="region of interest" description="Disordered" evidence="1">
    <location>
        <begin position="22"/>
        <end position="84"/>
    </location>
</feature>
<gene>
    <name evidence="3" type="ORF">QTO34_016834</name>
</gene>
<dbReference type="InterPro" id="IPR031775">
    <property type="entry name" value="PRKG1_interact"/>
</dbReference>
<organism evidence="3 4">
    <name type="scientific">Cnephaeus nilssonii</name>
    <name type="common">Northern bat</name>
    <name type="synonym">Eptesicus nilssonii</name>
    <dbReference type="NCBI Taxonomy" id="3371016"/>
    <lineage>
        <taxon>Eukaryota</taxon>
        <taxon>Metazoa</taxon>
        <taxon>Chordata</taxon>
        <taxon>Craniata</taxon>
        <taxon>Vertebrata</taxon>
        <taxon>Euteleostomi</taxon>
        <taxon>Mammalia</taxon>
        <taxon>Eutheria</taxon>
        <taxon>Laurasiatheria</taxon>
        <taxon>Chiroptera</taxon>
        <taxon>Yangochiroptera</taxon>
        <taxon>Vespertilionidae</taxon>
        <taxon>Cnephaeus</taxon>
    </lineage>
</organism>